<proteinExistence type="predicted"/>
<organism evidence="1">
    <name type="scientific">bioreactor metagenome</name>
    <dbReference type="NCBI Taxonomy" id="1076179"/>
    <lineage>
        <taxon>unclassified sequences</taxon>
        <taxon>metagenomes</taxon>
        <taxon>ecological metagenomes</taxon>
    </lineage>
</organism>
<name>A0A644WMA1_9ZZZZ</name>
<reference evidence="1" key="1">
    <citation type="submission" date="2019-08" db="EMBL/GenBank/DDBJ databases">
        <authorList>
            <person name="Kucharzyk K."/>
            <person name="Murdoch R.W."/>
            <person name="Higgins S."/>
            <person name="Loffler F."/>
        </authorList>
    </citation>
    <scope>NUCLEOTIDE SEQUENCE</scope>
</reference>
<accession>A0A644WMA1</accession>
<evidence type="ECO:0000313" key="1">
    <source>
        <dbReference type="EMBL" id="MPM05046.1"/>
    </source>
</evidence>
<dbReference type="EMBL" id="VSSQ01001095">
    <property type="protein sequence ID" value="MPM05046.1"/>
    <property type="molecule type" value="Genomic_DNA"/>
</dbReference>
<comment type="caution">
    <text evidence="1">The sequence shown here is derived from an EMBL/GenBank/DDBJ whole genome shotgun (WGS) entry which is preliminary data.</text>
</comment>
<dbReference type="AlphaFoldDB" id="A0A644WMA1"/>
<sequence length="65" mass="7345">MVLFVGSNSRTAFLFIYHTTKEGNFRGKNENAHEVDVIVEVAEDKATGNGRFRIWGNKLMSVLTQ</sequence>
<gene>
    <name evidence="1" type="ORF">SDC9_51327</name>
</gene>
<protein>
    <submittedName>
        <fullName evidence="1">Uncharacterized protein</fullName>
    </submittedName>
</protein>